<dbReference type="SUPFAM" id="SSF46894">
    <property type="entry name" value="C-terminal effector domain of the bipartite response regulators"/>
    <property type="match status" value="1"/>
</dbReference>
<dbReference type="GO" id="GO:0003677">
    <property type="term" value="F:DNA binding"/>
    <property type="evidence" value="ECO:0007669"/>
    <property type="project" value="InterPro"/>
</dbReference>
<proteinExistence type="predicted"/>
<accession>A0AB36BXL0</accession>
<dbReference type="InterPro" id="IPR016032">
    <property type="entry name" value="Sig_transdc_resp-reg_C-effctor"/>
</dbReference>
<organism evidence="2 3">
    <name type="scientific">Bifidobacterium bifidum</name>
    <dbReference type="NCBI Taxonomy" id="1681"/>
    <lineage>
        <taxon>Bacteria</taxon>
        <taxon>Bacillati</taxon>
        <taxon>Actinomycetota</taxon>
        <taxon>Actinomycetes</taxon>
        <taxon>Bifidobacteriales</taxon>
        <taxon>Bifidobacteriaceae</taxon>
        <taxon>Bifidobacterium</taxon>
    </lineage>
</organism>
<dbReference type="GO" id="GO:0006355">
    <property type="term" value="P:regulation of DNA-templated transcription"/>
    <property type="evidence" value="ECO:0007669"/>
    <property type="project" value="InterPro"/>
</dbReference>
<evidence type="ECO:0000313" key="3">
    <source>
        <dbReference type="Proteomes" id="UP000488776"/>
    </source>
</evidence>
<gene>
    <name evidence="2" type="ORF">G5T23_02970</name>
</gene>
<dbReference type="AlphaFoldDB" id="A0AB36BXL0"/>
<sequence length="39" mass="4208">MAERLGIADSTVSVVVRHAKVKLGVAARSEAVHVFRALY</sequence>
<dbReference type="Pfam" id="PF00196">
    <property type="entry name" value="GerE"/>
    <property type="match status" value="1"/>
</dbReference>
<evidence type="ECO:0000259" key="1">
    <source>
        <dbReference type="PROSITE" id="PS50043"/>
    </source>
</evidence>
<feature type="domain" description="HTH luxR-type" evidence="1">
    <location>
        <begin position="1"/>
        <end position="39"/>
    </location>
</feature>
<dbReference type="Proteomes" id="UP000488776">
    <property type="component" value="Unassembled WGS sequence"/>
</dbReference>
<evidence type="ECO:0000313" key="2">
    <source>
        <dbReference type="EMBL" id="NGG36016.1"/>
    </source>
</evidence>
<comment type="caution">
    <text evidence="2">The sequence shown here is derived from an EMBL/GenBank/DDBJ whole genome shotgun (WGS) entry which is preliminary data.</text>
</comment>
<reference evidence="2 3" key="1">
    <citation type="submission" date="2020-02" db="EMBL/GenBank/DDBJ databases">
        <title>Antibiotic susceptibility profiles of lactic acid bacteria isolated from the human vagina and genetic basis of atypical resistances.</title>
        <authorList>
            <person name="Sirichoat A."/>
            <person name="Florez A.B."/>
            <person name="Vazquez L."/>
            <person name="Buppasiri P."/>
            <person name="Panya M."/>
            <person name="Lulitanond V."/>
            <person name="Mayo B."/>
        </authorList>
    </citation>
    <scope>NUCLEOTIDE SEQUENCE [LARGE SCALE GENOMIC DNA]</scope>
    <source>
        <strain evidence="2 3">VA07-1AN</strain>
    </source>
</reference>
<name>A0AB36BXL0_BIFBI</name>
<dbReference type="PROSITE" id="PS50043">
    <property type="entry name" value="HTH_LUXR_2"/>
    <property type="match status" value="1"/>
</dbReference>
<dbReference type="Gene3D" id="1.10.10.10">
    <property type="entry name" value="Winged helix-like DNA-binding domain superfamily/Winged helix DNA-binding domain"/>
    <property type="match status" value="1"/>
</dbReference>
<dbReference type="InterPro" id="IPR000792">
    <property type="entry name" value="Tscrpt_reg_LuxR_C"/>
</dbReference>
<dbReference type="InterPro" id="IPR036388">
    <property type="entry name" value="WH-like_DNA-bd_sf"/>
</dbReference>
<dbReference type="EMBL" id="JAAJBJ010000002">
    <property type="protein sequence ID" value="NGG36016.1"/>
    <property type="molecule type" value="Genomic_DNA"/>
</dbReference>
<protein>
    <recommendedName>
        <fullName evidence="1">HTH luxR-type domain-containing protein</fullName>
    </recommendedName>
</protein>